<dbReference type="PANTHER" id="PTHR13100:SF10">
    <property type="entry name" value="CELL GROWTH-REGULATING NUCLEOLAR PROTEIN"/>
    <property type="match status" value="1"/>
</dbReference>
<feature type="domain" description="Zinc finger C2H2 LYAR-type" evidence="9">
    <location>
        <begin position="30"/>
        <end position="57"/>
    </location>
</feature>
<comment type="caution">
    <text evidence="10">The sequence shown here is derived from an EMBL/GenBank/DDBJ whole genome shotgun (WGS) entry which is preliminary data.</text>
</comment>
<feature type="region of interest" description="Disordered" evidence="8">
    <location>
        <begin position="56"/>
        <end position="237"/>
    </location>
</feature>
<evidence type="ECO:0000313" key="10">
    <source>
        <dbReference type="EMBL" id="KAK7200065.1"/>
    </source>
</evidence>
<keyword evidence="5" id="KW-0862">Zinc</keyword>
<sequence length="320" mass="33447">MVSFTCNHCQDVVKKPKVQSHANSCGAATFTCVDCMQVFNLDSIKAHTSCVTEEEKYQGKWKQKQGHASKGGRVGDAPRVGIERPPRAPMNDLSSSGSDSDDDWVTRGNKAATSRKSNSASAVDGPSKSTVAATHASRKHPRPGVDPSSSDEDKDGSGARVQEPGESGSKKCAGTAASAPAMKKTKNTHHASEPAGRSPATDARPKPDAALKGVAEKDDGGAGSPAHETTKNTPLLLPRSTASKECIVPSFVLGTSAEVADVVVEILHDGGVRSMRARDVARALVERYAKRIAKSVRHAVDTAAELGALKMDSEGNVSAV</sequence>
<dbReference type="InterPro" id="IPR036236">
    <property type="entry name" value="Znf_C2H2_sf"/>
</dbReference>
<evidence type="ECO:0000256" key="3">
    <source>
        <dbReference type="ARBA" id="ARBA00022737"/>
    </source>
</evidence>
<dbReference type="InterPro" id="IPR014898">
    <property type="entry name" value="Znf_C2H2_LYAR"/>
</dbReference>
<evidence type="ECO:0000313" key="11">
    <source>
        <dbReference type="Proteomes" id="UP001430356"/>
    </source>
</evidence>
<dbReference type="Proteomes" id="UP001430356">
    <property type="component" value="Unassembled WGS sequence"/>
</dbReference>
<keyword evidence="4 7" id="KW-0863">Zinc-finger</keyword>
<evidence type="ECO:0000256" key="6">
    <source>
        <dbReference type="ARBA" id="ARBA00023242"/>
    </source>
</evidence>
<dbReference type="AlphaFoldDB" id="A0AAW0F0E6"/>
<dbReference type="GO" id="GO:0006364">
    <property type="term" value="P:rRNA processing"/>
    <property type="evidence" value="ECO:0007669"/>
    <property type="project" value="TreeGrafter"/>
</dbReference>
<dbReference type="GO" id="GO:0003677">
    <property type="term" value="F:DNA binding"/>
    <property type="evidence" value="ECO:0007669"/>
    <property type="project" value="InterPro"/>
</dbReference>
<evidence type="ECO:0000256" key="2">
    <source>
        <dbReference type="ARBA" id="ARBA00022723"/>
    </source>
</evidence>
<dbReference type="InterPro" id="IPR039999">
    <property type="entry name" value="LYAR"/>
</dbReference>
<dbReference type="SUPFAM" id="SSF57667">
    <property type="entry name" value="beta-beta-alpha zinc fingers"/>
    <property type="match status" value="2"/>
</dbReference>
<gene>
    <name evidence="10" type="ORF">NESM_000056000</name>
</gene>
<feature type="compositionally biased region" description="Polar residues" evidence="8">
    <location>
        <begin position="111"/>
        <end position="132"/>
    </location>
</feature>
<name>A0AAW0F0E6_9TRYP</name>
<keyword evidence="11" id="KW-1185">Reference proteome</keyword>
<keyword evidence="2" id="KW-0479">Metal-binding</keyword>
<keyword evidence="3" id="KW-0677">Repeat</keyword>
<keyword evidence="6" id="KW-0539">Nucleus</keyword>
<dbReference type="EMBL" id="JAECZO010000003">
    <property type="protein sequence ID" value="KAK7200065.1"/>
    <property type="molecule type" value="Genomic_DNA"/>
</dbReference>
<dbReference type="Pfam" id="PF08790">
    <property type="entry name" value="zf-LYAR"/>
    <property type="match status" value="1"/>
</dbReference>
<organism evidence="10 11">
    <name type="scientific">Novymonas esmeraldas</name>
    <dbReference type="NCBI Taxonomy" id="1808958"/>
    <lineage>
        <taxon>Eukaryota</taxon>
        <taxon>Discoba</taxon>
        <taxon>Euglenozoa</taxon>
        <taxon>Kinetoplastea</taxon>
        <taxon>Metakinetoplastina</taxon>
        <taxon>Trypanosomatida</taxon>
        <taxon>Trypanosomatidae</taxon>
        <taxon>Novymonas</taxon>
    </lineage>
</organism>
<evidence type="ECO:0000256" key="5">
    <source>
        <dbReference type="ARBA" id="ARBA00022833"/>
    </source>
</evidence>
<dbReference type="FunFam" id="3.30.1490.490:FF:000001">
    <property type="entry name" value="cell growth-regulating nucleolar protein-like"/>
    <property type="match status" value="1"/>
</dbReference>
<evidence type="ECO:0000256" key="8">
    <source>
        <dbReference type="SAM" id="MobiDB-lite"/>
    </source>
</evidence>
<dbReference type="GO" id="GO:0000122">
    <property type="term" value="P:negative regulation of transcription by RNA polymerase II"/>
    <property type="evidence" value="ECO:0007669"/>
    <property type="project" value="TreeGrafter"/>
</dbReference>
<evidence type="ECO:0000256" key="7">
    <source>
        <dbReference type="PROSITE-ProRule" id="PRU01145"/>
    </source>
</evidence>
<feature type="compositionally biased region" description="Basic and acidic residues" evidence="8">
    <location>
        <begin position="203"/>
        <end position="220"/>
    </location>
</feature>
<dbReference type="PROSITE" id="PS51804">
    <property type="entry name" value="ZF_C2HC_LYAR"/>
    <property type="match status" value="2"/>
</dbReference>
<dbReference type="Gene3D" id="3.30.1490.490">
    <property type="match status" value="1"/>
</dbReference>
<dbReference type="PANTHER" id="PTHR13100">
    <property type="entry name" value="CELL GROWTH-REGULATING NUCLEOLAR PROTEIN LYAR"/>
    <property type="match status" value="1"/>
</dbReference>
<dbReference type="GO" id="GO:0008270">
    <property type="term" value="F:zinc ion binding"/>
    <property type="evidence" value="ECO:0007669"/>
    <property type="project" value="UniProtKB-KW"/>
</dbReference>
<protein>
    <submittedName>
        <fullName evidence="10">LYAR-type C2HC zinc finger containing protein</fullName>
    </submittedName>
</protein>
<evidence type="ECO:0000256" key="4">
    <source>
        <dbReference type="ARBA" id="ARBA00022771"/>
    </source>
</evidence>
<evidence type="ECO:0000256" key="1">
    <source>
        <dbReference type="ARBA" id="ARBA00004123"/>
    </source>
</evidence>
<reference evidence="10 11" key="1">
    <citation type="journal article" date="2021" name="MBio">
        <title>A New Model Trypanosomatid, Novymonas esmeraldas: Genomic Perception of Its 'Candidatus Pandoraea novymonadis' Endosymbiont.</title>
        <authorList>
            <person name="Zakharova A."/>
            <person name="Saura A."/>
            <person name="Butenko A."/>
            <person name="Podesvova L."/>
            <person name="Warmusova S."/>
            <person name="Kostygov A.Y."/>
            <person name="Nenarokova A."/>
            <person name="Lukes J."/>
            <person name="Opperdoes F.R."/>
            <person name="Yurchenko V."/>
        </authorList>
    </citation>
    <scope>NUCLEOTIDE SEQUENCE [LARGE SCALE GENOMIC DNA]</scope>
    <source>
        <strain evidence="10 11">E262AT.01</strain>
    </source>
</reference>
<dbReference type="GO" id="GO:0005730">
    <property type="term" value="C:nucleolus"/>
    <property type="evidence" value="ECO:0007669"/>
    <property type="project" value="TreeGrafter"/>
</dbReference>
<evidence type="ECO:0000259" key="9">
    <source>
        <dbReference type="Pfam" id="PF08790"/>
    </source>
</evidence>
<accession>A0AAW0F0E6</accession>
<comment type="subcellular location">
    <subcellularLocation>
        <location evidence="1">Nucleus</location>
    </subcellularLocation>
</comment>
<proteinExistence type="predicted"/>